<name>A0A9P4HES3_9PLEO</name>
<dbReference type="OrthoDB" id="24670at2759"/>
<proteinExistence type="predicted"/>
<accession>A0A9P4HES3</accession>
<dbReference type="Pfam" id="PF09797">
    <property type="entry name" value="NatB_MDM20"/>
    <property type="match status" value="1"/>
</dbReference>
<evidence type="ECO:0000313" key="2">
    <source>
        <dbReference type="Proteomes" id="UP000799777"/>
    </source>
</evidence>
<reference evidence="1" key="1">
    <citation type="journal article" date="2020" name="Stud. Mycol.">
        <title>101 Dothideomycetes genomes: a test case for predicting lifestyles and emergence of pathogens.</title>
        <authorList>
            <person name="Haridas S."/>
            <person name="Albert R."/>
            <person name="Binder M."/>
            <person name="Bloem J."/>
            <person name="Labutti K."/>
            <person name="Salamov A."/>
            <person name="Andreopoulos B."/>
            <person name="Baker S."/>
            <person name="Barry K."/>
            <person name="Bills G."/>
            <person name="Bluhm B."/>
            <person name="Cannon C."/>
            <person name="Castanera R."/>
            <person name="Culley D."/>
            <person name="Daum C."/>
            <person name="Ezra D."/>
            <person name="Gonzalez J."/>
            <person name="Henrissat B."/>
            <person name="Kuo A."/>
            <person name="Liang C."/>
            <person name="Lipzen A."/>
            <person name="Lutzoni F."/>
            <person name="Magnuson J."/>
            <person name="Mondo S."/>
            <person name="Nolan M."/>
            <person name="Ohm R."/>
            <person name="Pangilinan J."/>
            <person name="Park H.-J."/>
            <person name="Ramirez L."/>
            <person name="Alfaro M."/>
            <person name="Sun H."/>
            <person name="Tritt A."/>
            <person name="Yoshinaga Y."/>
            <person name="Zwiers L.-H."/>
            <person name="Turgeon B."/>
            <person name="Goodwin S."/>
            <person name="Spatafora J."/>
            <person name="Crous P."/>
            <person name="Grigoriev I."/>
        </authorList>
    </citation>
    <scope>NUCLEOTIDE SEQUENCE</scope>
    <source>
        <strain evidence="1">CBS 110217</strain>
    </source>
</reference>
<dbReference type="EMBL" id="ML978164">
    <property type="protein sequence ID" value="KAF2033776.1"/>
    <property type="molecule type" value="Genomic_DNA"/>
</dbReference>
<gene>
    <name evidence="1" type="ORF">EK21DRAFT_57934</name>
</gene>
<sequence length="936" mass="108481">MSFNTWDKLSKAQRDYPKPKYAVAVVDKALKKTPENPYLLTWKADLALQQHQDPEKISLFLVQAQKNVVTDTQLLSYMYRIFLESGRRRLQKGLSMASVGTTALNHWLAAAKTMQRKNERMGLWNELFYIAMQEDAWEDVRYVKGPPDKKRSHYALILITQLAAEQKFASQGKDDRMAQLQSDIALKFTKQSYSANQNDPIAVKDIRDFRFLAEIFKRQNRVRELQQLWSEPPNKALEQIVLHQHRDDLNSVMTNVLRELEDWPVLEQHCERIISATLSDLKIASNEQSKFWELCAWRWDVWDGLIKAVAKNHSPHEAKQIISSRMKECFDDNTKARDRPTQLTYMRLLQFLGRPLLGACEDYFSDHAQLGSCFEDLRGFMQIFTLAESEEFLKFLRDYMEKLGHPDADFTETHFEKYRRAELNVLKFQYLLALSQTQNPPHEAFQDHFEDSIKLSCMWPECPDLGFLAVYSLTNLHERFMCTEGSRNPFETTQNSRLLLQAAMYVRHLVEKDKDKQNRTLCLLAARLHLNLGLGTTGFRLYSHTKCKEMLLDTLSPYMLSRISQTHPFDVKGYGGFSVDEELARVVGTIERMEQKTASHLLTDVDAFAWDSALDILALKRKLNSSLTRHICLTERRRIARLRGESIEHIPQLDIKTYNDVSDNTDYGVFPNFECLATSGTVVNTIMPSGIPSEDWIVVMHFYREQTMRWLNSEVTFETGHLPLGLKHAESQLPNSSLLDTEIRLHVQYWQRINLITAGCCGASTWRPVAQADFNELRRQLDIERRSWERLQLPGSTGLKPEAEHTMFHEYMLMSCYGILEVLRATNKLVDYIREKITKPKGKNEHALKKVVPANYDSDLQESTRACYQAVRDMVPSYIDLLKSRGTQAIKAQVRWGPTGRALEMFLDDDDVDYYAKEYVDSALEAWKGVLKVKLK</sequence>
<dbReference type="InterPro" id="IPR019183">
    <property type="entry name" value="NAA25_NatB_aux_su"/>
</dbReference>
<protein>
    <submittedName>
        <fullName evidence="1">Uncharacterized protein</fullName>
    </submittedName>
</protein>
<comment type="caution">
    <text evidence="1">The sequence shown here is derived from an EMBL/GenBank/DDBJ whole genome shotgun (WGS) entry which is preliminary data.</text>
</comment>
<organism evidence="1 2">
    <name type="scientific">Setomelanomma holmii</name>
    <dbReference type="NCBI Taxonomy" id="210430"/>
    <lineage>
        <taxon>Eukaryota</taxon>
        <taxon>Fungi</taxon>
        <taxon>Dikarya</taxon>
        <taxon>Ascomycota</taxon>
        <taxon>Pezizomycotina</taxon>
        <taxon>Dothideomycetes</taxon>
        <taxon>Pleosporomycetidae</taxon>
        <taxon>Pleosporales</taxon>
        <taxon>Pleosporineae</taxon>
        <taxon>Phaeosphaeriaceae</taxon>
        <taxon>Setomelanomma</taxon>
    </lineage>
</organism>
<evidence type="ECO:0000313" key="1">
    <source>
        <dbReference type="EMBL" id="KAF2033776.1"/>
    </source>
</evidence>
<dbReference type="Proteomes" id="UP000799777">
    <property type="component" value="Unassembled WGS sequence"/>
</dbReference>
<dbReference type="AlphaFoldDB" id="A0A9P4HES3"/>
<keyword evidence="2" id="KW-1185">Reference proteome</keyword>